<keyword evidence="2" id="KW-1185">Reference proteome</keyword>
<organism evidence="1 2">
    <name type="scientific">Thalassospira alkalitolerans</name>
    <dbReference type="NCBI Taxonomy" id="1293890"/>
    <lineage>
        <taxon>Bacteria</taxon>
        <taxon>Pseudomonadati</taxon>
        <taxon>Pseudomonadota</taxon>
        <taxon>Alphaproteobacteria</taxon>
        <taxon>Rhodospirillales</taxon>
        <taxon>Thalassospiraceae</taxon>
        <taxon>Thalassospira</taxon>
    </lineage>
</organism>
<evidence type="ECO:0000313" key="1">
    <source>
        <dbReference type="EMBL" id="OSQ48416.1"/>
    </source>
</evidence>
<gene>
    <name evidence="1" type="ORF">TALK_09185</name>
</gene>
<protein>
    <submittedName>
        <fullName evidence="1">Uncharacterized protein</fullName>
    </submittedName>
</protein>
<accession>A0A1Y2LC58</accession>
<proteinExistence type="predicted"/>
<reference evidence="1 2" key="1">
    <citation type="submission" date="2014-03" db="EMBL/GenBank/DDBJ databases">
        <title>The draft genome sequence of Thalassospira alkalitolerans JCM 18968.</title>
        <authorList>
            <person name="Lai Q."/>
            <person name="Shao Z."/>
        </authorList>
    </citation>
    <scope>NUCLEOTIDE SEQUENCE [LARGE SCALE GENOMIC DNA]</scope>
    <source>
        <strain evidence="1 2">JCM 18968</strain>
    </source>
</reference>
<comment type="caution">
    <text evidence="1">The sequence shown here is derived from an EMBL/GenBank/DDBJ whole genome shotgun (WGS) entry which is preliminary data.</text>
</comment>
<evidence type="ECO:0000313" key="2">
    <source>
        <dbReference type="Proteomes" id="UP000193396"/>
    </source>
</evidence>
<dbReference type="AlphaFoldDB" id="A0A1Y2LC58"/>
<sequence length="114" mass="12292">MALWDREDKNSYPATDGPLPWMGAKGICVAARNDTEVEIQVLTGEDPDDEGAHIVAEATILVGEQGLQTGNVTTASVVAFPWPKGEMKVTVYCNSTDKYGLDATCIWFVLEAVS</sequence>
<dbReference type="EMBL" id="JFKB01000005">
    <property type="protein sequence ID" value="OSQ48416.1"/>
    <property type="molecule type" value="Genomic_DNA"/>
</dbReference>
<dbReference type="Proteomes" id="UP000193396">
    <property type="component" value="Unassembled WGS sequence"/>
</dbReference>
<name>A0A1Y2LC58_9PROT</name>